<name>A0A356LAC5_9BURK</name>
<comment type="caution">
    <text evidence="1">The sequence shown here is derived from an EMBL/GenBank/DDBJ whole genome shotgun (WGS) entry which is preliminary data.</text>
</comment>
<dbReference type="EMBL" id="DOEK01000003">
    <property type="protein sequence ID" value="HBP27902.1"/>
    <property type="molecule type" value="Genomic_DNA"/>
</dbReference>
<organism evidence="1 2">
    <name type="scientific">Advenella kashmirensis</name>
    <dbReference type="NCBI Taxonomy" id="310575"/>
    <lineage>
        <taxon>Bacteria</taxon>
        <taxon>Pseudomonadati</taxon>
        <taxon>Pseudomonadota</taxon>
        <taxon>Betaproteobacteria</taxon>
        <taxon>Burkholderiales</taxon>
        <taxon>Alcaligenaceae</taxon>
    </lineage>
</organism>
<sequence>MNIYSVNGSAIEAEGQGQAGHKYCDARPEYVGPLKIKLVRANVRQIIKFPQVLRGRELIGSAYSFRRRVSVPI</sequence>
<proteinExistence type="predicted"/>
<evidence type="ECO:0000313" key="2">
    <source>
        <dbReference type="Proteomes" id="UP000264036"/>
    </source>
</evidence>
<accession>A0A356LAC5</accession>
<dbReference type="Proteomes" id="UP000264036">
    <property type="component" value="Unassembled WGS sequence"/>
</dbReference>
<dbReference type="AlphaFoldDB" id="A0A356LAC5"/>
<gene>
    <name evidence="1" type="ORF">DD666_00620</name>
</gene>
<evidence type="ECO:0000313" key="1">
    <source>
        <dbReference type="EMBL" id="HBP27902.1"/>
    </source>
</evidence>
<reference evidence="1 2" key="1">
    <citation type="journal article" date="2018" name="Nat. Biotechnol.">
        <title>A standardized bacterial taxonomy based on genome phylogeny substantially revises the tree of life.</title>
        <authorList>
            <person name="Parks D.H."/>
            <person name="Chuvochina M."/>
            <person name="Waite D.W."/>
            <person name="Rinke C."/>
            <person name="Skarshewski A."/>
            <person name="Chaumeil P.A."/>
            <person name="Hugenholtz P."/>
        </authorList>
    </citation>
    <scope>NUCLEOTIDE SEQUENCE [LARGE SCALE GENOMIC DNA]</scope>
    <source>
        <strain evidence="1">UBA10707</strain>
    </source>
</reference>
<protein>
    <submittedName>
        <fullName evidence="1">Uncharacterized protein</fullName>
    </submittedName>
</protein>